<feature type="binding site" evidence="8">
    <location>
        <position position="162"/>
    </location>
    <ligand>
        <name>substrate</name>
    </ligand>
</feature>
<dbReference type="SUPFAM" id="SSF54506">
    <property type="entry name" value="Diaminopimelate epimerase-like"/>
    <property type="match status" value="2"/>
</dbReference>
<feature type="binding site" evidence="8">
    <location>
        <position position="13"/>
    </location>
    <ligand>
        <name>substrate</name>
    </ligand>
</feature>
<dbReference type="NCBIfam" id="TIGR00652">
    <property type="entry name" value="DapF"/>
    <property type="match status" value="1"/>
</dbReference>
<dbReference type="STRING" id="1384049.CD29_09420"/>
<comment type="function">
    <text evidence="8">Catalyzes the stereoinversion of LL-2,6-diaminopimelate (L,L-DAP) to meso-diaminopimelate (meso-DAP), a precursor of L-lysine and an essential component of the bacterial peptidoglycan.</text>
</comment>
<dbReference type="Pfam" id="PF01678">
    <property type="entry name" value="DAP_epimerase"/>
    <property type="match status" value="2"/>
</dbReference>
<keyword evidence="11" id="KW-1185">Reference proteome</keyword>
<comment type="caution">
    <text evidence="10">The sequence shown here is derived from an EMBL/GenBank/DDBJ whole genome shotgun (WGS) entry which is preliminary data.</text>
</comment>
<dbReference type="AlphaFoldDB" id="A0A0A3I822"/>
<dbReference type="Gene3D" id="3.10.310.10">
    <property type="entry name" value="Diaminopimelate Epimerase, Chain A, domain 1"/>
    <property type="match status" value="2"/>
</dbReference>
<keyword evidence="8" id="KW-0963">Cytoplasm</keyword>
<feature type="active site" description="Proton donor" evidence="8">
    <location>
        <position position="73"/>
    </location>
</feature>
<dbReference type="InterPro" id="IPR001653">
    <property type="entry name" value="DAP_epimerase_DapF"/>
</dbReference>
<dbReference type="GO" id="GO:0009089">
    <property type="term" value="P:lysine biosynthetic process via diaminopimelate"/>
    <property type="evidence" value="ECO:0007669"/>
    <property type="project" value="UniProtKB-UniRule"/>
</dbReference>
<dbReference type="RefSeq" id="WP_036185629.1">
    <property type="nucleotide sequence ID" value="NZ_AVDA01000009.1"/>
</dbReference>
<evidence type="ECO:0000256" key="9">
    <source>
        <dbReference type="PROSITE-ProRule" id="PRU10125"/>
    </source>
</evidence>
<reference evidence="10 11" key="1">
    <citation type="submission" date="2014-02" db="EMBL/GenBank/DDBJ databases">
        <title>Draft genome sequence of Lysinibacillus manganicus DSM 26584T.</title>
        <authorList>
            <person name="Zhang F."/>
            <person name="Wang G."/>
            <person name="Zhang L."/>
        </authorList>
    </citation>
    <scope>NUCLEOTIDE SEQUENCE [LARGE SCALE GENOMIC DNA]</scope>
    <source>
        <strain evidence="10 11">DSM 26584</strain>
    </source>
</reference>
<keyword evidence="5 8" id="KW-0457">Lysine biosynthesis</keyword>
<evidence type="ECO:0000313" key="11">
    <source>
        <dbReference type="Proteomes" id="UP000030416"/>
    </source>
</evidence>
<dbReference type="HAMAP" id="MF_00197">
    <property type="entry name" value="DAP_epimerase"/>
    <property type="match status" value="1"/>
</dbReference>
<sequence>MERTFFKVHGSGNTFYLYETDNEMEFDWASLTKWLCNEGNEGGADGLLLVLPSKKADAKMRVINADGSEASMCGNGLRCVARHVCEKTGKDEAIIETMKANLKVKKEEPIFGTIPTYAVEISPVSFRLTSLPMIYKDETEIQHQIIEEFSPDIKFTAVSVPNPHLIGIVDESHIASNTHQSILARSLNGPNDYCADGINVSYAFPMKSDTIFVRTFERGVGFTNACGTAMTASALVAKMNHIVEGDTITVFNPGGFVKCRVFENNGDYELTLIGNATIIASYVFEIKEDQYKLKSKEYTHEQLLYEDCINEVRKVTASFLS</sequence>
<dbReference type="InterPro" id="IPR018510">
    <property type="entry name" value="DAP_epimerase_AS"/>
</dbReference>
<dbReference type="OrthoDB" id="9805408at2"/>
<comment type="pathway">
    <text evidence="1 8">Amino-acid biosynthesis; L-lysine biosynthesis via DAP pathway; DL-2,6-diaminopimelate from LL-2,6-diaminopimelate: step 1/1.</text>
</comment>
<comment type="subcellular location">
    <subcellularLocation>
        <location evidence="8">Cytoplasm</location>
    </subcellularLocation>
</comment>
<feature type="binding site" evidence="8">
    <location>
        <begin position="217"/>
        <end position="218"/>
    </location>
    <ligand>
        <name>substrate</name>
    </ligand>
</feature>
<evidence type="ECO:0000256" key="5">
    <source>
        <dbReference type="ARBA" id="ARBA00023154"/>
    </source>
</evidence>
<dbReference type="PANTHER" id="PTHR31689:SF0">
    <property type="entry name" value="DIAMINOPIMELATE EPIMERASE"/>
    <property type="match status" value="1"/>
</dbReference>
<dbReference type="eggNOG" id="COG0253">
    <property type="taxonomic scope" value="Bacteria"/>
</dbReference>
<evidence type="ECO:0000256" key="4">
    <source>
        <dbReference type="ARBA" id="ARBA00022605"/>
    </source>
</evidence>
<organism evidence="10 11">
    <name type="scientific">Ureibacillus manganicus DSM 26584</name>
    <dbReference type="NCBI Taxonomy" id="1384049"/>
    <lineage>
        <taxon>Bacteria</taxon>
        <taxon>Bacillati</taxon>
        <taxon>Bacillota</taxon>
        <taxon>Bacilli</taxon>
        <taxon>Bacillales</taxon>
        <taxon>Caryophanaceae</taxon>
        <taxon>Ureibacillus</taxon>
    </lineage>
</organism>
<accession>A0A0A3I822</accession>
<feature type="active site" evidence="9">
    <location>
        <position position="73"/>
    </location>
</feature>
<feature type="binding site" evidence="8">
    <location>
        <begin position="227"/>
        <end position="228"/>
    </location>
    <ligand>
        <name>substrate</name>
    </ligand>
</feature>
<proteinExistence type="inferred from homology"/>
<evidence type="ECO:0000256" key="8">
    <source>
        <dbReference type="HAMAP-Rule" id="MF_00197"/>
    </source>
</evidence>
<feature type="binding site" evidence="8">
    <location>
        <position position="64"/>
    </location>
    <ligand>
        <name>substrate</name>
    </ligand>
</feature>
<feature type="site" description="Could be important to modulate the pK values of the two catalytic cysteine residues" evidence="8">
    <location>
        <position position="217"/>
    </location>
</feature>
<comment type="catalytic activity">
    <reaction evidence="7 8">
        <text>(2S,6S)-2,6-diaminopimelate = meso-2,6-diaminopimelate</text>
        <dbReference type="Rhea" id="RHEA:15393"/>
        <dbReference type="ChEBI" id="CHEBI:57609"/>
        <dbReference type="ChEBI" id="CHEBI:57791"/>
        <dbReference type="EC" id="5.1.1.7"/>
    </reaction>
</comment>
<comment type="caution">
    <text evidence="8">Lacks conserved residue(s) required for the propagation of feature annotation.</text>
</comment>
<dbReference type="PANTHER" id="PTHR31689">
    <property type="entry name" value="DIAMINOPIMELATE EPIMERASE, CHLOROPLASTIC"/>
    <property type="match status" value="1"/>
</dbReference>
<name>A0A0A3I822_9BACL</name>
<dbReference type="GO" id="GO:0008837">
    <property type="term" value="F:diaminopimelate epimerase activity"/>
    <property type="evidence" value="ECO:0007669"/>
    <property type="project" value="UniProtKB-UniRule"/>
</dbReference>
<evidence type="ECO:0000313" key="10">
    <source>
        <dbReference type="EMBL" id="KGR78883.1"/>
    </source>
</evidence>
<comment type="similarity">
    <text evidence="2 8">Belongs to the diaminopimelate epimerase family.</text>
</comment>
<dbReference type="EMBL" id="JPVN01000009">
    <property type="protein sequence ID" value="KGR78883.1"/>
    <property type="molecule type" value="Genomic_DNA"/>
</dbReference>
<feature type="binding site" evidence="8">
    <location>
        <begin position="74"/>
        <end position="75"/>
    </location>
    <ligand>
        <name>substrate</name>
    </ligand>
</feature>
<feature type="active site" description="Proton acceptor" evidence="8">
    <location>
        <position position="226"/>
    </location>
</feature>
<comment type="subunit">
    <text evidence="8">Homodimer.</text>
</comment>
<evidence type="ECO:0000256" key="2">
    <source>
        <dbReference type="ARBA" id="ARBA00010219"/>
    </source>
</evidence>
<dbReference type="GO" id="GO:0005829">
    <property type="term" value="C:cytosol"/>
    <property type="evidence" value="ECO:0007669"/>
    <property type="project" value="TreeGrafter"/>
</dbReference>
<feature type="binding site" evidence="8">
    <location>
        <position position="199"/>
    </location>
    <ligand>
        <name>substrate</name>
    </ligand>
</feature>
<dbReference type="EC" id="5.1.1.7" evidence="3 8"/>
<evidence type="ECO:0000256" key="6">
    <source>
        <dbReference type="ARBA" id="ARBA00023235"/>
    </source>
</evidence>
<keyword evidence="6 8" id="KW-0413">Isomerase</keyword>
<evidence type="ECO:0000256" key="3">
    <source>
        <dbReference type="ARBA" id="ARBA00013080"/>
    </source>
</evidence>
<feature type="site" description="Could be important to modulate the pK values of the two catalytic cysteine residues" evidence="8">
    <location>
        <position position="164"/>
    </location>
</feature>
<protein>
    <recommendedName>
        <fullName evidence="3 8">Diaminopimelate epimerase</fullName>
        <shortName evidence="8">DAP epimerase</shortName>
        <ecNumber evidence="3 8">5.1.1.7</ecNumber>
    </recommendedName>
    <alternativeName>
        <fullName evidence="8">PLP-independent amino acid racemase</fullName>
    </alternativeName>
</protein>
<keyword evidence="4 8" id="KW-0028">Amino-acid biosynthesis</keyword>
<evidence type="ECO:0000256" key="1">
    <source>
        <dbReference type="ARBA" id="ARBA00005196"/>
    </source>
</evidence>
<dbReference type="PROSITE" id="PS01326">
    <property type="entry name" value="DAP_EPIMERASE"/>
    <property type="match status" value="1"/>
</dbReference>
<evidence type="ECO:0000256" key="7">
    <source>
        <dbReference type="ARBA" id="ARBA00051712"/>
    </source>
</evidence>
<dbReference type="Proteomes" id="UP000030416">
    <property type="component" value="Unassembled WGS sequence"/>
</dbReference>
<dbReference type="UniPathway" id="UPA00034">
    <property type="reaction ID" value="UER00025"/>
</dbReference>
<gene>
    <name evidence="8" type="primary">dapF</name>
    <name evidence="10" type="ORF">CD29_09420</name>
</gene>